<dbReference type="InterPro" id="IPR032828">
    <property type="entry name" value="PolyA_RNA-bd"/>
</dbReference>
<evidence type="ECO:0000256" key="7">
    <source>
        <dbReference type="ARBA" id="ARBA00022842"/>
    </source>
</evidence>
<evidence type="ECO:0000256" key="4">
    <source>
        <dbReference type="ARBA" id="ARBA00022695"/>
    </source>
</evidence>
<dbReference type="Pfam" id="PF01966">
    <property type="entry name" value="HD"/>
    <property type="match status" value="1"/>
</dbReference>
<dbReference type="InterPro" id="IPR003607">
    <property type="entry name" value="HD/PDEase_dom"/>
</dbReference>
<name>A0A7I7S0G4_9MYCO</name>
<sequence length="481" mass="53919">MPIDPSAEAALLAAAMRSLSRHVTVLSELGTLFADAGHELYLVGGSVRDAVLERDVTDLDFTTDARPDAIQRIVRRWGDGMWDTGIAFGTIGIAKGEYRLEITTFRADSYDQVSRNPTVEFGDRLEDDLIRRDFKVNAMAVRVTPEGVGEFHDPQDGLVDAAARRLDTPSPPEVSFGDDPLRMLRAARFVSQLEFEVAPRVREAMERMAPELGRITAERVAAELDKLLAGADPIAGVDLMVQTGLGAVVLPEIGDMRMAIDEHHQHKDVYQHSLTVLRQAIDLEDPREAPDLVLRWAALLHDIGKPATRRHEPDGGVSFHHHEVVGAKMTRKRLRALKYSKQMVDDVSQLVYLHLRFHGYGDGRWTDSAVRRYVTDAGPLLSRLHKLVRADCTTRNQRRAARLQANYDDLEHRIAELAAKEDLARVRPDLDGNEIMKILDIPAGPLVGQAWTFLKELRLDRGPLEHDEAVHALKKWWNARA</sequence>
<dbReference type="PANTHER" id="PTHR46173">
    <property type="entry name" value="CCA TRNA NUCLEOTIDYLTRANSFERASE 1, MITOCHONDRIAL"/>
    <property type="match status" value="1"/>
</dbReference>
<dbReference type="KEGG" id="marz:MARA_38620"/>
<geneLocation type="plasmid" evidence="11">
    <name>pjcm18538 dna</name>
</geneLocation>
<dbReference type="GO" id="GO:0000049">
    <property type="term" value="F:tRNA binding"/>
    <property type="evidence" value="ECO:0007669"/>
    <property type="project" value="TreeGrafter"/>
</dbReference>
<dbReference type="GO" id="GO:0016779">
    <property type="term" value="F:nucleotidyltransferase activity"/>
    <property type="evidence" value="ECO:0007669"/>
    <property type="project" value="UniProtKB-KW"/>
</dbReference>
<dbReference type="InterPro" id="IPR006674">
    <property type="entry name" value="HD_domain"/>
</dbReference>
<keyword evidence="5" id="KW-0479">Metal-binding</keyword>
<keyword evidence="3" id="KW-0819">tRNA processing</keyword>
<evidence type="ECO:0000313" key="10">
    <source>
        <dbReference type="EMBL" id="BBY50394.1"/>
    </source>
</evidence>
<gene>
    <name evidence="10" type="ORF">MARA_38620</name>
</gene>
<keyword evidence="4" id="KW-0548">Nucleotidyltransferase</keyword>
<comment type="cofactor">
    <cofactor evidence="1">
        <name>Mg(2+)</name>
        <dbReference type="ChEBI" id="CHEBI:18420"/>
    </cofactor>
</comment>
<dbReference type="SUPFAM" id="SSF81301">
    <property type="entry name" value="Nucleotidyltransferase"/>
    <property type="match status" value="1"/>
</dbReference>
<accession>A0A7I7S0G4</accession>
<dbReference type="CDD" id="cd05398">
    <property type="entry name" value="NT_ClassII-CCAase"/>
    <property type="match status" value="1"/>
</dbReference>
<dbReference type="NCBIfam" id="TIGR02692">
    <property type="entry name" value="tRNA_CCA_actino"/>
    <property type="match status" value="1"/>
</dbReference>
<keyword evidence="8" id="KW-0175">Coiled coil</keyword>
<dbReference type="Pfam" id="PF12627">
    <property type="entry name" value="PolyA_pol_RNAbd"/>
    <property type="match status" value="1"/>
</dbReference>
<proteinExistence type="predicted"/>
<dbReference type="Pfam" id="PF01743">
    <property type="entry name" value="PolyA_pol"/>
    <property type="match status" value="1"/>
</dbReference>
<evidence type="ECO:0000256" key="1">
    <source>
        <dbReference type="ARBA" id="ARBA00001946"/>
    </source>
</evidence>
<dbReference type="Gene3D" id="3.30.460.10">
    <property type="entry name" value="Beta Polymerase, domain 2"/>
    <property type="match status" value="1"/>
</dbReference>
<reference evidence="10 11" key="1">
    <citation type="journal article" date="2019" name="Emerg. Microbes Infect.">
        <title>Comprehensive subspecies identification of 175 nontuberculous mycobacteria species based on 7547 genomic profiles.</title>
        <authorList>
            <person name="Matsumoto Y."/>
            <person name="Kinjo T."/>
            <person name="Motooka D."/>
            <person name="Nabeya D."/>
            <person name="Jung N."/>
            <person name="Uechi K."/>
            <person name="Horii T."/>
            <person name="Iida T."/>
            <person name="Fujita J."/>
            <person name="Nakamura S."/>
        </authorList>
    </citation>
    <scope>NUCLEOTIDE SEQUENCE [LARGE SCALE GENOMIC DNA]</scope>
    <source>
        <strain evidence="10 11">JCM 18538</strain>
    </source>
</reference>
<dbReference type="NCBIfam" id="TIGR00277">
    <property type="entry name" value="HDIG"/>
    <property type="match status" value="1"/>
</dbReference>
<evidence type="ECO:0000256" key="2">
    <source>
        <dbReference type="ARBA" id="ARBA00022679"/>
    </source>
</evidence>
<evidence type="ECO:0000313" key="11">
    <source>
        <dbReference type="Proteomes" id="UP000467428"/>
    </source>
</evidence>
<dbReference type="GO" id="GO:0046872">
    <property type="term" value="F:metal ion binding"/>
    <property type="evidence" value="ECO:0007669"/>
    <property type="project" value="UniProtKB-KW"/>
</dbReference>
<keyword evidence="7" id="KW-0460">Magnesium</keyword>
<evidence type="ECO:0000259" key="9">
    <source>
        <dbReference type="SMART" id="SM00471"/>
    </source>
</evidence>
<dbReference type="SMART" id="SM00471">
    <property type="entry name" value="HDc"/>
    <property type="match status" value="1"/>
</dbReference>
<dbReference type="InterPro" id="IPR043519">
    <property type="entry name" value="NT_sf"/>
</dbReference>
<keyword evidence="6" id="KW-0547">Nucleotide-binding</keyword>
<evidence type="ECO:0000256" key="3">
    <source>
        <dbReference type="ARBA" id="ARBA00022694"/>
    </source>
</evidence>
<dbReference type="Proteomes" id="UP000467428">
    <property type="component" value="Chromosome"/>
</dbReference>
<dbReference type="InterPro" id="IPR050264">
    <property type="entry name" value="Bact_CCA-adding_enz_type3_sf"/>
</dbReference>
<feature type="coiled-coil region" evidence="8">
    <location>
        <begin position="393"/>
        <end position="420"/>
    </location>
</feature>
<dbReference type="Gene3D" id="1.10.3090.10">
    <property type="entry name" value="cca-adding enzyme, domain 2"/>
    <property type="match status" value="1"/>
</dbReference>
<keyword evidence="2 10" id="KW-0808">Transferase</keyword>
<dbReference type="GO" id="GO:0000166">
    <property type="term" value="F:nucleotide binding"/>
    <property type="evidence" value="ECO:0007669"/>
    <property type="project" value="UniProtKB-KW"/>
</dbReference>
<dbReference type="InterPro" id="IPR014065">
    <property type="entry name" value="tRNA_adenylyltransferase"/>
</dbReference>
<dbReference type="PANTHER" id="PTHR46173:SF1">
    <property type="entry name" value="CCA TRNA NUCLEOTIDYLTRANSFERASE 1, MITOCHONDRIAL"/>
    <property type="match status" value="1"/>
</dbReference>
<keyword evidence="11" id="KW-1185">Reference proteome</keyword>
<dbReference type="CDD" id="cd00077">
    <property type="entry name" value="HDc"/>
    <property type="match status" value="1"/>
</dbReference>
<dbReference type="InterPro" id="IPR002646">
    <property type="entry name" value="PolA_pol_head_dom"/>
</dbReference>
<dbReference type="EMBL" id="AP022593">
    <property type="protein sequence ID" value="BBY50394.1"/>
    <property type="molecule type" value="Genomic_DNA"/>
</dbReference>
<organism evidence="10 11">
    <name type="scientific">Mycolicibacterium arabiense</name>
    <dbReference type="NCBI Taxonomy" id="1286181"/>
    <lineage>
        <taxon>Bacteria</taxon>
        <taxon>Bacillati</taxon>
        <taxon>Actinomycetota</taxon>
        <taxon>Actinomycetes</taxon>
        <taxon>Mycobacteriales</taxon>
        <taxon>Mycobacteriaceae</taxon>
        <taxon>Mycolicibacterium</taxon>
    </lineage>
</organism>
<evidence type="ECO:0000256" key="8">
    <source>
        <dbReference type="SAM" id="Coils"/>
    </source>
</evidence>
<dbReference type="GO" id="GO:0008033">
    <property type="term" value="P:tRNA processing"/>
    <property type="evidence" value="ECO:0007669"/>
    <property type="project" value="UniProtKB-KW"/>
</dbReference>
<dbReference type="SUPFAM" id="SSF81891">
    <property type="entry name" value="Poly A polymerase C-terminal region-like"/>
    <property type="match status" value="1"/>
</dbReference>
<dbReference type="FunFam" id="1.10.3090.10:FF:000002">
    <property type="entry name" value="CCA tRNA nucleotidyltransferase"/>
    <property type="match status" value="1"/>
</dbReference>
<feature type="domain" description="HD/PDEase" evidence="9">
    <location>
        <begin position="265"/>
        <end position="433"/>
    </location>
</feature>
<evidence type="ECO:0000256" key="6">
    <source>
        <dbReference type="ARBA" id="ARBA00022741"/>
    </source>
</evidence>
<dbReference type="AlphaFoldDB" id="A0A7I7S0G4"/>
<evidence type="ECO:0000256" key="5">
    <source>
        <dbReference type="ARBA" id="ARBA00022723"/>
    </source>
</evidence>
<protein>
    <submittedName>
        <fullName evidence="10">CCA tRNA nucleotidyltransferase</fullName>
    </submittedName>
</protein>
<dbReference type="InterPro" id="IPR006675">
    <property type="entry name" value="HDIG_dom"/>
</dbReference>